<protein>
    <submittedName>
        <fullName evidence="5">DUF4931 domain-containing protein</fullName>
    </submittedName>
</protein>
<comment type="cofactor">
    <cofactor evidence="2">
        <name>Zn(2+)</name>
        <dbReference type="ChEBI" id="CHEBI:29105"/>
    </cofactor>
    <text evidence="2">Binds 1 zinc ion per subunit.</text>
</comment>
<reference evidence="5" key="1">
    <citation type="journal article" date="2020" name="mSystems">
        <title>Genome- and Community-Level Interaction Insights into Carbon Utilization and Element Cycling Functions of Hydrothermarchaeota in Hydrothermal Sediment.</title>
        <authorList>
            <person name="Zhou Z."/>
            <person name="Liu Y."/>
            <person name="Xu W."/>
            <person name="Pan J."/>
            <person name="Luo Z.H."/>
            <person name="Li M."/>
        </authorList>
    </citation>
    <scope>NUCLEOTIDE SEQUENCE [LARGE SCALE GENOMIC DNA]</scope>
    <source>
        <strain evidence="5">HyVt-237</strain>
    </source>
</reference>
<dbReference type="PIRSF" id="PIRSF000808">
    <property type="entry name" value="GalT"/>
    <property type="match status" value="1"/>
</dbReference>
<dbReference type="PANTHER" id="PTHR42763:SF2">
    <property type="entry name" value="ADP-GLUCOSE PHOSPHORYLASE"/>
    <property type="match status" value="1"/>
</dbReference>
<dbReference type="SUPFAM" id="SSF54197">
    <property type="entry name" value="HIT-like"/>
    <property type="match status" value="2"/>
</dbReference>
<dbReference type="AlphaFoldDB" id="A0A7C0XCS1"/>
<feature type="binding site" evidence="3">
    <location>
        <position position="244"/>
    </location>
    <ligand>
        <name>Fe cation</name>
        <dbReference type="ChEBI" id="CHEBI:24875"/>
    </ligand>
</feature>
<keyword evidence="2" id="KW-0862">Zinc</keyword>
<feature type="binding site" evidence="2">
    <location>
        <position position="34"/>
    </location>
    <ligand>
        <name>Zn(2+)</name>
        <dbReference type="ChEBI" id="CHEBI:29105"/>
    </ligand>
</feature>
<evidence type="ECO:0000259" key="4">
    <source>
        <dbReference type="Pfam" id="PF16285"/>
    </source>
</evidence>
<dbReference type="GO" id="GO:0006012">
    <property type="term" value="P:galactose metabolic process"/>
    <property type="evidence" value="ECO:0007669"/>
    <property type="project" value="InterPro"/>
</dbReference>
<dbReference type="EMBL" id="DRBW01000094">
    <property type="protein sequence ID" value="HDM90058.1"/>
    <property type="molecule type" value="Genomic_DNA"/>
</dbReference>
<sequence length="305" mass="35096">MHEIRAEPIENSWILLCENRSKRPLGTDDRCPFCPGREAMTPPEIFAIREGPPDGPGWRIRVIPNKYPAVDLPDLKTPHEIVIETPDHNADIPDYTAEHLRDLLLVFRDRLREMCSKKDVKYVQLFRNKGARAGASIFHPHTQILALPFVPRRIKSELEFIREEGLDFERDGGTRTVAECGNFIAFAPYFSRFPYEIWVAPRVKRPDFSKTGEGELLHLALLLKKSVTALKHILGEIPYNLILHTLKDRDFHWHFEILPRYEGLAGFEVATGVYMNSKSPERAASDLRAAIKEEFDERRDSQTSV</sequence>
<feature type="active site" description="Tele-UMP-histidine intermediate" evidence="1">
    <location>
        <position position="141"/>
    </location>
</feature>
<feature type="binding site" evidence="2">
    <location>
        <position position="88"/>
    </location>
    <ligand>
        <name>Zn(2+)</name>
        <dbReference type="ChEBI" id="CHEBI:29105"/>
    </ligand>
</feature>
<feature type="binding site" evidence="3">
    <location>
        <position position="157"/>
    </location>
    <ligand>
        <name>Fe cation</name>
        <dbReference type="ChEBI" id="CHEBI:24875"/>
    </ligand>
</feature>
<dbReference type="Pfam" id="PF16285">
    <property type="entry name" value="DUF4931_N"/>
    <property type="match status" value="1"/>
</dbReference>
<evidence type="ECO:0000256" key="3">
    <source>
        <dbReference type="PIRSR" id="PIRSR000808-4"/>
    </source>
</evidence>
<feature type="domain" description="DUF4931" evidence="4">
    <location>
        <begin position="29"/>
        <end position="147"/>
    </location>
</feature>
<dbReference type="GO" id="GO:0008270">
    <property type="term" value="F:zinc ion binding"/>
    <property type="evidence" value="ECO:0007669"/>
    <property type="project" value="InterPro"/>
</dbReference>
<dbReference type="InterPro" id="IPR001937">
    <property type="entry name" value="GalP_UDPtransf1"/>
</dbReference>
<comment type="caution">
    <text evidence="5">The sequence shown here is derived from an EMBL/GenBank/DDBJ whole genome shotgun (WGS) entry which is preliminary data.</text>
</comment>
<feature type="binding site" evidence="3">
    <location>
        <position position="254"/>
    </location>
    <ligand>
        <name>Fe cation</name>
        <dbReference type="ChEBI" id="CHEBI:24875"/>
    </ligand>
</feature>
<dbReference type="Gene3D" id="3.30.428.10">
    <property type="entry name" value="HIT-like"/>
    <property type="match status" value="2"/>
</dbReference>
<gene>
    <name evidence="5" type="ORF">ENG67_02490</name>
</gene>
<dbReference type="GO" id="GO:0008108">
    <property type="term" value="F:UDP-glucose:hexose-1-phosphate uridylyltransferase activity"/>
    <property type="evidence" value="ECO:0007669"/>
    <property type="project" value="InterPro"/>
</dbReference>
<proteinExistence type="predicted"/>
<keyword evidence="2" id="KW-0479">Metal-binding</keyword>
<dbReference type="InterPro" id="IPR046322">
    <property type="entry name" value="DUF4931"/>
</dbReference>
<accession>A0A7C0XCS1</accession>
<evidence type="ECO:0000313" key="5">
    <source>
        <dbReference type="EMBL" id="HDM90058.1"/>
    </source>
</evidence>
<feature type="binding site" evidence="3">
    <location>
        <position position="252"/>
    </location>
    <ligand>
        <name>Fe cation</name>
        <dbReference type="ChEBI" id="CHEBI:24875"/>
    </ligand>
</feature>
<dbReference type="PANTHER" id="PTHR42763">
    <property type="entry name" value="ADP-GLUCOSE PHOSPHORYLASE"/>
    <property type="match status" value="1"/>
</dbReference>
<dbReference type="InterPro" id="IPR053177">
    <property type="entry name" value="ADP-glucose_phosphorylase"/>
</dbReference>
<evidence type="ECO:0000256" key="2">
    <source>
        <dbReference type="PIRSR" id="PIRSR000808-3"/>
    </source>
</evidence>
<dbReference type="InterPro" id="IPR036265">
    <property type="entry name" value="HIT-like_sf"/>
</dbReference>
<comment type="cofactor">
    <cofactor evidence="3">
        <name>Fe cation</name>
        <dbReference type="ChEBI" id="CHEBI:24875"/>
    </cofactor>
    <text evidence="3">Binds 1 Fe cation per subunit.</text>
</comment>
<name>A0A7C0XCS1_UNCW3</name>
<dbReference type="Proteomes" id="UP000885931">
    <property type="component" value="Unassembled WGS sequence"/>
</dbReference>
<feature type="binding site" evidence="2">
    <location>
        <position position="31"/>
    </location>
    <ligand>
        <name>Zn(2+)</name>
        <dbReference type="ChEBI" id="CHEBI:29105"/>
    </ligand>
</feature>
<organism evidence="5">
    <name type="scientific">candidate division WOR-3 bacterium</name>
    <dbReference type="NCBI Taxonomy" id="2052148"/>
    <lineage>
        <taxon>Bacteria</taxon>
        <taxon>Bacteria division WOR-3</taxon>
    </lineage>
</organism>
<keyword evidence="3" id="KW-0408">Iron</keyword>
<evidence type="ECO:0000256" key="1">
    <source>
        <dbReference type="PIRSR" id="PIRSR000808-1"/>
    </source>
</evidence>
<feature type="binding site" evidence="2">
    <location>
        <position position="139"/>
    </location>
    <ligand>
        <name>Zn(2+)</name>
        <dbReference type="ChEBI" id="CHEBI:29105"/>
    </ligand>
</feature>